<accession>A0A9W7CAA3</accession>
<comment type="caution">
    <text evidence="2">The sequence shown here is derived from an EMBL/GenBank/DDBJ whole genome shotgun (WGS) entry which is preliminary data.</text>
</comment>
<proteinExistence type="predicted"/>
<evidence type="ECO:0000256" key="1">
    <source>
        <dbReference type="SAM" id="MobiDB-lite"/>
    </source>
</evidence>
<dbReference type="AlphaFoldDB" id="A0A9W7CAA3"/>
<gene>
    <name evidence="2" type="ORF">TrLO_g10465</name>
</gene>
<reference evidence="3" key="1">
    <citation type="journal article" date="2023" name="Commun. Biol.">
        <title>Genome analysis of Parmales, the sister group of diatoms, reveals the evolutionary specialization of diatoms from phago-mixotrophs to photoautotrophs.</title>
        <authorList>
            <person name="Ban H."/>
            <person name="Sato S."/>
            <person name="Yoshikawa S."/>
            <person name="Yamada K."/>
            <person name="Nakamura Y."/>
            <person name="Ichinomiya M."/>
            <person name="Sato N."/>
            <person name="Blanc-Mathieu R."/>
            <person name="Endo H."/>
            <person name="Kuwata A."/>
            <person name="Ogata H."/>
        </authorList>
    </citation>
    <scope>NUCLEOTIDE SEQUENCE [LARGE SCALE GENOMIC DNA]</scope>
    <source>
        <strain evidence="3">NIES 3700</strain>
    </source>
</reference>
<evidence type="ECO:0000313" key="3">
    <source>
        <dbReference type="Proteomes" id="UP001165122"/>
    </source>
</evidence>
<feature type="compositionally biased region" description="Basic and acidic residues" evidence="1">
    <location>
        <begin position="243"/>
        <end position="270"/>
    </location>
</feature>
<evidence type="ECO:0000313" key="2">
    <source>
        <dbReference type="EMBL" id="GMI02098.1"/>
    </source>
</evidence>
<feature type="region of interest" description="Disordered" evidence="1">
    <location>
        <begin position="25"/>
        <end position="45"/>
    </location>
</feature>
<dbReference type="OrthoDB" id="10407675at2759"/>
<feature type="compositionally biased region" description="Pro residues" evidence="1">
    <location>
        <begin position="32"/>
        <end position="43"/>
    </location>
</feature>
<sequence length="286" mass="31185">MPIGDTLVSITLTTNALHPDHVMQTHVLSSSSPPPPPPPPSPPSISVLIPTHTHKGTSLGSLLRTSCAHGVSNLITCPESVLNFRGSHGCETKGIKLTRYTHVSQIKKEGTWVGLLGGSTEGNLIVNEESIGSITSYDVPTLLDLDVPRTSITLLTSHTFSILPPSYASSSSFSSPLPPSLLSLCDYYIHVKSPHQTPSNHITNEMAVGIALSYIAQWTKQEPYVMNNYKFCSVERVVNKKATGEIRKAEDEGEDVRDRRKQEKEEREQTEFFGFGAKEDNGGGDY</sequence>
<dbReference type="EMBL" id="BRXW01000039">
    <property type="protein sequence ID" value="GMI02098.1"/>
    <property type="molecule type" value="Genomic_DNA"/>
</dbReference>
<keyword evidence="3" id="KW-1185">Reference proteome</keyword>
<organism evidence="2 3">
    <name type="scientific">Triparma laevis f. longispina</name>
    <dbReference type="NCBI Taxonomy" id="1714387"/>
    <lineage>
        <taxon>Eukaryota</taxon>
        <taxon>Sar</taxon>
        <taxon>Stramenopiles</taxon>
        <taxon>Ochrophyta</taxon>
        <taxon>Bolidophyceae</taxon>
        <taxon>Parmales</taxon>
        <taxon>Triparmaceae</taxon>
        <taxon>Triparma</taxon>
    </lineage>
</organism>
<feature type="region of interest" description="Disordered" evidence="1">
    <location>
        <begin position="243"/>
        <end position="286"/>
    </location>
</feature>
<dbReference type="Proteomes" id="UP001165122">
    <property type="component" value="Unassembled WGS sequence"/>
</dbReference>
<name>A0A9W7CAA3_9STRA</name>
<feature type="compositionally biased region" description="Basic and acidic residues" evidence="1">
    <location>
        <begin position="277"/>
        <end position="286"/>
    </location>
</feature>
<protein>
    <submittedName>
        <fullName evidence="2">Uncharacterized protein</fullName>
    </submittedName>
</protein>